<name>A0A4R2BJA2_9BACI</name>
<gene>
    <name evidence="1" type="ORF">EV146_102205</name>
</gene>
<accession>A0A4R2BJA2</accession>
<keyword evidence="2" id="KW-1185">Reference proteome</keyword>
<comment type="caution">
    <text evidence="1">The sequence shown here is derived from an EMBL/GenBank/DDBJ whole genome shotgun (WGS) entry which is preliminary data.</text>
</comment>
<dbReference type="OrthoDB" id="2885031at2"/>
<protein>
    <submittedName>
        <fullName evidence="1">Uncharacterized protein</fullName>
    </submittedName>
</protein>
<evidence type="ECO:0000313" key="2">
    <source>
        <dbReference type="Proteomes" id="UP000295689"/>
    </source>
</evidence>
<dbReference type="EMBL" id="SLVV01000002">
    <property type="protein sequence ID" value="TCN27258.1"/>
    <property type="molecule type" value="Genomic_DNA"/>
</dbReference>
<sequence length="64" mass="7562">MSKSSCRYVINALGKGGETYYTHCQDKAELNRWLAENKHRLSMDDLKIIDKNKHPLLKWLSFKH</sequence>
<reference evidence="1 2" key="1">
    <citation type="journal article" date="2015" name="Stand. Genomic Sci.">
        <title>Genomic Encyclopedia of Bacterial and Archaeal Type Strains, Phase III: the genomes of soil and plant-associated and newly described type strains.</title>
        <authorList>
            <person name="Whitman W.B."/>
            <person name="Woyke T."/>
            <person name="Klenk H.P."/>
            <person name="Zhou Y."/>
            <person name="Lilburn T.G."/>
            <person name="Beck B.J."/>
            <person name="De Vos P."/>
            <person name="Vandamme P."/>
            <person name="Eisen J.A."/>
            <person name="Garrity G."/>
            <person name="Hugenholtz P."/>
            <person name="Kyrpides N.C."/>
        </authorList>
    </citation>
    <scope>NUCLEOTIDE SEQUENCE [LARGE SCALE GENOMIC DNA]</scope>
    <source>
        <strain evidence="1 2">CV53</strain>
    </source>
</reference>
<organism evidence="1 2">
    <name type="scientific">Mesobacillus foraminis</name>
    <dbReference type="NCBI Taxonomy" id="279826"/>
    <lineage>
        <taxon>Bacteria</taxon>
        <taxon>Bacillati</taxon>
        <taxon>Bacillota</taxon>
        <taxon>Bacilli</taxon>
        <taxon>Bacillales</taxon>
        <taxon>Bacillaceae</taxon>
        <taxon>Mesobacillus</taxon>
    </lineage>
</organism>
<evidence type="ECO:0000313" key="1">
    <source>
        <dbReference type="EMBL" id="TCN27258.1"/>
    </source>
</evidence>
<dbReference type="AlphaFoldDB" id="A0A4R2BJA2"/>
<dbReference type="Proteomes" id="UP000295689">
    <property type="component" value="Unassembled WGS sequence"/>
</dbReference>
<proteinExistence type="predicted"/>
<dbReference type="RefSeq" id="WP_121613208.1">
    <property type="nucleotide sequence ID" value="NZ_CP033044.1"/>
</dbReference>